<feature type="domain" description="Threonine/Serine exporter ThrE" evidence="10">
    <location>
        <begin position="327"/>
        <end position="450"/>
    </location>
</feature>
<evidence type="ECO:0000256" key="6">
    <source>
        <dbReference type="ARBA" id="ARBA00034125"/>
    </source>
</evidence>
<dbReference type="InterPro" id="IPR024528">
    <property type="entry name" value="ThrE_2"/>
</dbReference>
<feature type="transmembrane region" description="Helical" evidence="8">
    <location>
        <begin position="348"/>
        <end position="364"/>
    </location>
</feature>
<dbReference type="Pfam" id="PF06738">
    <property type="entry name" value="ThrE"/>
    <property type="match status" value="1"/>
</dbReference>
<keyword evidence="12" id="KW-1185">Reference proteome</keyword>
<organism evidence="11 12">
    <name type="scientific">Rudaeicoccus suwonensis</name>
    <dbReference type="NCBI Taxonomy" id="657409"/>
    <lineage>
        <taxon>Bacteria</taxon>
        <taxon>Bacillati</taxon>
        <taxon>Actinomycetota</taxon>
        <taxon>Actinomycetes</taxon>
        <taxon>Micrococcales</taxon>
        <taxon>Dermacoccaceae</taxon>
        <taxon>Rudaeicoccus</taxon>
    </lineage>
</organism>
<sequence>MPEDQSSPRRHLPGQELRTRAGRTLRARSTPRFPVGAPGDENGPADLHARQVIDLSLRVGEAMLATGASAADVTALVLRMTRAYGVRSVQVDVTYTSLTISYHRGALRDPMTVMRIVPASQVDYSRLEQLHDLVREVTAGSLDPAAARNRLETVLAAPHPYYRITVTCAMGLLGAAVAALLGGDLLLIVLCGVIAAVVDRAQRWLSMHGIAAFFCQAIGAAIPTSIALGINTLGEHGWHVWRHEPASVVVASGVVVLLAGLSLVSAAQDTIDGFYVTASARLMEVILLSGGVVLGVIGTLALAKRLGARLAISPAVSFSPHLLLAAVAAAAISAAFAITAYAGRRATALAAVAGAVAWVVYEVAEHATGSAPAASAVAALIVGVFAQAVAWRFRVPALAVATSGIVVLLPGLAVYRGVFQIVQHESSSAGMNTLFGAAAIGLALASGVTLGALPSRVLRADRTQKRIMRRSLGDTRN</sequence>
<keyword evidence="4 8" id="KW-1133">Transmembrane helix</keyword>
<dbReference type="Proteomes" id="UP000318297">
    <property type="component" value="Unassembled WGS sequence"/>
</dbReference>
<feature type="transmembrane region" description="Helical" evidence="8">
    <location>
        <begin position="397"/>
        <end position="415"/>
    </location>
</feature>
<dbReference type="PANTHER" id="PTHR34390">
    <property type="entry name" value="UPF0442 PROTEIN YJJB-RELATED"/>
    <property type="match status" value="1"/>
</dbReference>
<evidence type="ECO:0000256" key="1">
    <source>
        <dbReference type="ARBA" id="ARBA00004651"/>
    </source>
</evidence>
<evidence type="ECO:0000259" key="10">
    <source>
        <dbReference type="Pfam" id="PF12821"/>
    </source>
</evidence>
<feature type="transmembrane region" description="Helical" evidence="8">
    <location>
        <begin position="370"/>
        <end position="390"/>
    </location>
</feature>
<feature type="transmembrane region" description="Helical" evidence="8">
    <location>
        <begin position="210"/>
        <end position="234"/>
    </location>
</feature>
<proteinExistence type="inferred from homology"/>
<dbReference type="InterPro" id="IPR010619">
    <property type="entry name" value="ThrE-like_N"/>
</dbReference>
<keyword evidence="2" id="KW-1003">Cell membrane</keyword>
<protein>
    <submittedName>
        <fullName evidence="11">Uncharacterized membrane protein YjjP (DUF1212 family)</fullName>
    </submittedName>
</protein>
<comment type="caution">
    <text evidence="11">The sequence shown here is derived from an EMBL/GenBank/DDBJ whole genome shotgun (WGS) entry which is preliminary data.</text>
</comment>
<keyword evidence="5 8" id="KW-0472">Membrane</keyword>
<feature type="domain" description="Threonine/serine exporter-like N-terminal" evidence="9">
    <location>
        <begin position="55"/>
        <end position="302"/>
    </location>
</feature>
<evidence type="ECO:0000256" key="8">
    <source>
        <dbReference type="SAM" id="Phobius"/>
    </source>
</evidence>
<dbReference type="AlphaFoldDB" id="A0A561E844"/>
<feature type="transmembrane region" description="Helical" evidence="8">
    <location>
        <begin position="323"/>
        <end position="341"/>
    </location>
</feature>
<evidence type="ECO:0000256" key="2">
    <source>
        <dbReference type="ARBA" id="ARBA00022475"/>
    </source>
</evidence>
<evidence type="ECO:0000313" key="12">
    <source>
        <dbReference type="Proteomes" id="UP000318297"/>
    </source>
</evidence>
<name>A0A561E844_9MICO</name>
<evidence type="ECO:0000256" key="5">
    <source>
        <dbReference type="ARBA" id="ARBA00023136"/>
    </source>
</evidence>
<reference evidence="11 12" key="1">
    <citation type="submission" date="2019-06" db="EMBL/GenBank/DDBJ databases">
        <title>Sequencing the genomes of 1000 actinobacteria strains.</title>
        <authorList>
            <person name="Klenk H.-P."/>
        </authorList>
    </citation>
    <scope>NUCLEOTIDE SEQUENCE [LARGE SCALE GENOMIC DNA]</scope>
    <source>
        <strain evidence="11 12">DSM 19560</strain>
    </source>
</reference>
<feature type="region of interest" description="Disordered" evidence="7">
    <location>
        <begin position="1"/>
        <end position="45"/>
    </location>
</feature>
<dbReference type="InterPro" id="IPR050539">
    <property type="entry name" value="ThrE_Dicarb/AminoAcid_Exp"/>
</dbReference>
<comment type="similarity">
    <text evidence="6">Belongs to the ThrE exporter (TC 2.A.79) family.</text>
</comment>
<feature type="transmembrane region" description="Helical" evidence="8">
    <location>
        <begin position="246"/>
        <end position="264"/>
    </location>
</feature>
<feature type="transmembrane region" description="Helical" evidence="8">
    <location>
        <begin position="172"/>
        <end position="198"/>
    </location>
</feature>
<gene>
    <name evidence="11" type="ORF">BKA23_0574</name>
</gene>
<feature type="transmembrane region" description="Helical" evidence="8">
    <location>
        <begin position="285"/>
        <end position="303"/>
    </location>
</feature>
<evidence type="ECO:0000256" key="7">
    <source>
        <dbReference type="SAM" id="MobiDB-lite"/>
    </source>
</evidence>
<comment type="subcellular location">
    <subcellularLocation>
        <location evidence="1">Cell membrane</location>
        <topology evidence="1">Multi-pass membrane protein</topology>
    </subcellularLocation>
</comment>
<keyword evidence="3 8" id="KW-0812">Transmembrane</keyword>
<dbReference type="Pfam" id="PF12821">
    <property type="entry name" value="ThrE_2"/>
    <property type="match status" value="1"/>
</dbReference>
<evidence type="ECO:0000259" key="9">
    <source>
        <dbReference type="Pfam" id="PF06738"/>
    </source>
</evidence>
<dbReference type="GO" id="GO:0005886">
    <property type="term" value="C:plasma membrane"/>
    <property type="evidence" value="ECO:0007669"/>
    <property type="project" value="UniProtKB-SubCell"/>
</dbReference>
<dbReference type="RefSeq" id="WP_145225281.1">
    <property type="nucleotide sequence ID" value="NZ_VIVQ01000001.1"/>
</dbReference>
<dbReference type="GO" id="GO:0022857">
    <property type="term" value="F:transmembrane transporter activity"/>
    <property type="evidence" value="ECO:0007669"/>
    <property type="project" value="InterPro"/>
</dbReference>
<feature type="transmembrane region" description="Helical" evidence="8">
    <location>
        <begin position="435"/>
        <end position="458"/>
    </location>
</feature>
<evidence type="ECO:0000256" key="4">
    <source>
        <dbReference type="ARBA" id="ARBA00022989"/>
    </source>
</evidence>
<dbReference type="GO" id="GO:0015744">
    <property type="term" value="P:succinate transport"/>
    <property type="evidence" value="ECO:0007669"/>
    <property type="project" value="TreeGrafter"/>
</dbReference>
<evidence type="ECO:0000313" key="11">
    <source>
        <dbReference type="EMBL" id="TWE11788.1"/>
    </source>
</evidence>
<dbReference type="EMBL" id="VIVQ01000001">
    <property type="protein sequence ID" value="TWE11788.1"/>
    <property type="molecule type" value="Genomic_DNA"/>
</dbReference>
<evidence type="ECO:0000256" key="3">
    <source>
        <dbReference type="ARBA" id="ARBA00022692"/>
    </source>
</evidence>
<dbReference type="OrthoDB" id="9763957at2"/>
<accession>A0A561E844</accession>